<comment type="caution">
    <text evidence="2">The sequence shown here is derived from an EMBL/GenBank/DDBJ whole genome shotgun (WGS) entry which is preliminary data.</text>
</comment>
<feature type="region of interest" description="Disordered" evidence="1">
    <location>
        <begin position="846"/>
        <end position="865"/>
    </location>
</feature>
<accession>A0A9N9F9V9</accession>
<proteinExistence type="predicted"/>
<name>A0A9N9F9V9_9GLOM</name>
<dbReference type="OrthoDB" id="3548913at2759"/>
<protein>
    <submittedName>
        <fullName evidence="2">7793_t:CDS:1</fullName>
    </submittedName>
</protein>
<feature type="compositionally biased region" description="Polar residues" evidence="1">
    <location>
        <begin position="619"/>
        <end position="638"/>
    </location>
</feature>
<reference evidence="2" key="1">
    <citation type="submission" date="2021-06" db="EMBL/GenBank/DDBJ databases">
        <authorList>
            <person name="Kallberg Y."/>
            <person name="Tangrot J."/>
            <person name="Rosling A."/>
        </authorList>
    </citation>
    <scope>NUCLEOTIDE SEQUENCE</scope>
    <source>
        <strain evidence="2">FL130A</strain>
    </source>
</reference>
<evidence type="ECO:0000256" key="1">
    <source>
        <dbReference type="SAM" id="MobiDB-lite"/>
    </source>
</evidence>
<evidence type="ECO:0000313" key="3">
    <source>
        <dbReference type="Proteomes" id="UP000789508"/>
    </source>
</evidence>
<sequence length="1714" mass="191592">MQQPQQQEAAAANAAQASLLSQTLSTTSNIPTKISSATASTTLPSTKINSNKPKAKKAFNLGIDKIFNFMAAPLSPSNPEPDDPSGVGGNYYCSCRCFACNRCFERSLNSGKVSNDFGGGGRFFASLYHPAAPSSLDDLDESYLINTHAPLDIYGLRYLLLLDRFSRQDDYRESLQLHTHLLGIALATRVYQSMNASYAHLHDLFKNEQRAEFAAAYNYLQDSQDAILEYALAAPQSKSSFLDYISFKGSKTVLEFVSFVRQNPGIGIFGPSTFPQEDRLRLNLWTAIFVKLIADKKGEKFLLDVLDRYVHLSPWTAKRAFEMQLMKILQQGDLLLETVTNEQIPKDESYTAFSLPFFGILGNNNNGNTSSNNATSQISSPMVSTFEQAESSSQKDHGKTYSLEDQNLDIEKYLDNACIGLLQVLDREDVIPARVLILSRSILNQVPEESRHHASVFLIVQWFFHRFIGRAITYPEHYGMFEEYYISETQRKHILFMIQQRLYRYITGITDAVPEWARKEIQIDGKIKKLVEKIVARFSDDTNYPEINETFSSVPQMATPALKSAAGTPYPSMSQYPSTITPNLLLCPSDLTTLFYFLCPRYRPQQRVSRPNMSPKISKWNTGSAYQSRTNSPRPSSTLSMALDEKISLFFPTHSDSSSVSSNSSGESSCIIDAQMTASPGVLNINTEQHHSPIHRSNHSRASSLIDDTEPIPQIYEDMKNAIDEITRHSGHKPNALPSAEPWALLYVSRDGSEILLSDPALAIDTSQSNQLTVTTPIVRGHLGSYGSSGELSDLELDMQLDDGDELNELLTEEVRTIGRALFRILREYDFVGAFDNVNRNVDSSVANESKQNAEELSTSPKTKSNKSFNFARKIHGDSPTTITISSLLSKAIQTAQSHKDYAAALSYHQALTLLLHQPLHLTHNNAAGLIALLATPLRRAQHRRHMRYQKRRHWAVYAHEVHIRLVQCLSQKRDMLSSLRLRMWYTSEIRTSKILEKSKIILNEISLPSNKLSRCMKKSNSSGSANNKHKSTSKSFEEWPPPLSEHDSEVVARWLHETGVYNFIPCEERFHRYCIEINAIRANVMQTMLWTSDLFRKEAMVFKMGYFINREEREKNKRYSGLHYQLFNNNLPSHHQHTYPGGETIRRQNSLVDVFNLNLPRRERRGSASAIGSGPTVSSGLGTLLGGGIPRRGSSSNLGMYPANLYNVIEGQAIDATAHQQNRGLREQLIDGLLPSYELYTPPMNLPPSFLISKRNFGSSSAMDEFTLQTQLKLTGLLLSEFGKAWYGGCETDEWFEEFIGDIGIPKEVVVGPIKEGISVNGEDDDVLGGKGIDIPKLPSKNLETLTTKLDLSMPINIPDTPDVPIVSAEFTLLSSPYQKLHALFAIEMLVVASLSFAPPLPHLSSALSTPTSAPLSPALIASPLLTAVPSTQAMTPGTDSIVNELERLFRQSSIRPRHLFRDMQLIATFVPGVILDLRDEGKAFWDMSLAVSSLKKEVTEKVVERGIKVMDGGITQRDALMRMEAEKENDELFEESFFEDDDSETKTQMEAVRLFTIAKESNPLAQRELAILYLSLPTLPRSSSPPPPLYYPTNSSNGKLSLRHQIHGNSSTLHSTIFGSFSALSTSTPVLTSSPFSTHNFDLFSPTKDKQKYNPTNIAAAIHWFQLAAQQGDKFSERWLNHRDGRQVGELAGAKFFVGSEDSEDGRNLLNG</sequence>
<organism evidence="2 3">
    <name type="scientific">Ambispora leptoticha</name>
    <dbReference type="NCBI Taxonomy" id="144679"/>
    <lineage>
        <taxon>Eukaryota</taxon>
        <taxon>Fungi</taxon>
        <taxon>Fungi incertae sedis</taxon>
        <taxon>Mucoromycota</taxon>
        <taxon>Glomeromycotina</taxon>
        <taxon>Glomeromycetes</taxon>
        <taxon>Archaeosporales</taxon>
        <taxon>Ambisporaceae</taxon>
        <taxon>Ambispora</taxon>
    </lineage>
</organism>
<dbReference type="Proteomes" id="UP000789508">
    <property type="component" value="Unassembled WGS sequence"/>
</dbReference>
<evidence type="ECO:0000313" key="2">
    <source>
        <dbReference type="EMBL" id="CAG8518548.1"/>
    </source>
</evidence>
<gene>
    <name evidence="2" type="ORF">ALEPTO_LOCUS4344</name>
</gene>
<dbReference type="PANTHER" id="PTHR42064:SF1">
    <property type="entry name" value="YALI0F28677P"/>
    <property type="match status" value="1"/>
</dbReference>
<dbReference type="EMBL" id="CAJVPS010000984">
    <property type="protein sequence ID" value="CAG8518548.1"/>
    <property type="molecule type" value="Genomic_DNA"/>
</dbReference>
<feature type="region of interest" description="Disordered" evidence="1">
    <location>
        <begin position="606"/>
        <end position="638"/>
    </location>
</feature>
<dbReference type="PANTHER" id="PTHR42064">
    <property type="entry name" value="YALI0F28677P"/>
    <property type="match status" value="1"/>
</dbReference>
<feature type="region of interest" description="Disordered" evidence="1">
    <location>
        <begin position="1017"/>
        <end position="1044"/>
    </location>
</feature>
<keyword evidence="3" id="KW-1185">Reference proteome</keyword>